<organism evidence="6 7">
    <name type="scientific">Microvirga puerhi</name>
    <dbReference type="NCBI Taxonomy" id="2876078"/>
    <lineage>
        <taxon>Bacteria</taxon>
        <taxon>Pseudomonadati</taxon>
        <taxon>Pseudomonadota</taxon>
        <taxon>Alphaproteobacteria</taxon>
        <taxon>Hyphomicrobiales</taxon>
        <taxon>Methylobacteriaceae</taxon>
        <taxon>Microvirga</taxon>
    </lineage>
</organism>
<feature type="domain" description="Peptidase M10 serralysin C-terminal" evidence="5">
    <location>
        <begin position="196"/>
        <end position="319"/>
    </location>
</feature>
<dbReference type="EMBL" id="JAIRBM010000014">
    <property type="protein sequence ID" value="MBZ6078008.1"/>
    <property type="molecule type" value="Genomic_DNA"/>
</dbReference>
<dbReference type="InterPro" id="IPR011049">
    <property type="entry name" value="Serralysin-like_metalloprot_C"/>
</dbReference>
<dbReference type="InterPro" id="IPR018511">
    <property type="entry name" value="Hemolysin-typ_Ca-bd_CS"/>
</dbReference>
<keyword evidence="7" id="KW-1185">Reference proteome</keyword>
<dbReference type="InterPro" id="IPR050557">
    <property type="entry name" value="RTX_toxin/Mannuronan_C5-epim"/>
</dbReference>
<comment type="subcellular location">
    <subcellularLocation>
        <location evidence="2">Secreted</location>
    </subcellularLocation>
</comment>
<evidence type="ECO:0000256" key="3">
    <source>
        <dbReference type="ARBA" id="ARBA00022525"/>
    </source>
</evidence>
<evidence type="ECO:0000256" key="4">
    <source>
        <dbReference type="ARBA" id="ARBA00022737"/>
    </source>
</evidence>
<comment type="cofactor">
    <cofactor evidence="1">
        <name>Ca(2+)</name>
        <dbReference type="ChEBI" id="CHEBI:29108"/>
    </cofactor>
</comment>
<keyword evidence="4" id="KW-0677">Repeat</keyword>
<reference evidence="6 7" key="1">
    <citation type="submission" date="2021-09" db="EMBL/GenBank/DDBJ databases">
        <title>The complete genome sequence of a new microorganism.</title>
        <authorList>
            <person name="Zi Z."/>
        </authorList>
    </citation>
    <scope>NUCLEOTIDE SEQUENCE [LARGE SCALE GENOMIC DNA]</scope>
    <source>
        <strain evidence="6 7">WGZ8</strain>
    </source>
</reference>
<evidence type="ECO:0000256" key="1">
    <source>
        <dbReference type="ARBA" id="ARBA00001913"/>
    </source>
</evidence>
<dbReference type="PRINTS" id="PR00313">
    <property type="entry name" value="CABNDNGRPT"/>
</dbReference>
<comment type="caution">
    <text evidence="6">The sequence shown here is derived from an EMBL/GenBank/DDBJ whole genome shotgun (WGS) entry which is preliminary data.</text>
</comment>
<dbReference type="Pfam" id="PF08548">
    <property type="entry name" value="Peptidase_M10_C"/>
    <property type="match status" value="1"/>
</dbReference>
<evidence type="ECO:0000313" key="6">
    <source>
        <dbReference type="EMBL" id="MBZ6078008.1"/>
    </source>
</evidence>
<dbReference type="RefSeq" id="WP_224314763.1">
    <property type="nucleotide sequence ID" value="NZ_JAIRBM010000014.1"/>
</dbReference>
<dbReference type="PROSITE" id="PS00330">
    <property type="entry name" value="HEMOLYSIN_CALCIUM"/>
    <property type="match status" value="1"/>
</dbReference>
<sequence length="320" mass="33539">MDGKLLDRPDVQSALMELTDTFPHTGGNGSILGDLMAPARHARQNWSESEASATDGYHAASETPYSASANTAEMAVTAAAVSTPGRTINGTSGNDRLNGTEGDDTLYGFGGSDVLDGKGGANAMYGGPGEDVYYVDHPGDRAYEKAGEGHDLVYSSVTYSLAGEMIEDLTLTGTDSINGIGNSLHNRLTGNSASNILDGGALNDIINGKGGKDVLIGGPGNDKFVFETAEEARGDTIVDFEHGVDKVVFLPMDANTLVEGDQAFKFIGRERFHNVAGELHTYRPGDGNTYISGDTNGDGVADFAIKVLGDHTFADTDFLL</sequence>
<dbReference type="InterPro" id="IPR001343">
    <property type="entry name" value="Hemolysn_Ca-bd"/>
</dbReference>
<dbReference type="InterPro" id="IPR013858">
    <property type="entry name" value="Peptidase_M10B_C"/>
</dbReference>
<keyword evidence="3" id="KW-0964">Secreted</keyword>
<dbReference type="PANTHER" id="PTHR38340">
    <property type="entry name" value="S-LAYER PROTEIN"/>
    <property type="match status" value="1"/>
</dbReference>
<gene>
    <name evidence="6" type="ORF">K9B37_17180</name>
</gene>
<accession>A0ABS7VSX4</accession>
<dbReference type="PANTHER" id="PTHR38340:SF1">
    <property type="entry name" value="S-LAYER PROTEIN"/>
    <property type="match status" value="1"/>
</dbReference>
<protein>
    <submittedName>
        <fullName evidence="6">M10 family metallopeptidase C-terminal domain-containing protein</fullName>
    </submittedName>
</protein>
<evidence type="ECO:0000313" key="7">
    <source>
        <dbReference type="Proteomes" id="UP000704176"/>
    </source>
</evidence>
<dbReference type="SUPFAM" id="SSF51120">
    <property type="entry name" value="beta-Roll"/>
    <property type="match status" value="2"/>
</dbReference>
<dbReference type="Proteomes" id="UP000704176">
    <property type="component" value="Unassembled WGS sequence"/>
</dbReference>
<proteinExistence type="predicted"/>
<dbReference type="Gene3D" id="2.150.10.10">
    <property type="entry name" value="Serralysin-like metalloprotease, C-terminal"/>
    <property type="match status" value="2"/>
</dbReference>
<dbReference type="Pfam" id="PF00353">
    <property type="entry name" value="HemolysinCabind"/>
    <property type="match status" value="1"/>
</dbReference>
<evidence type="ECO:0000259" key="5">
    <source>
        <dbReference type="Pfam" id="PF08548"/>
    </source>
</evidence>
<name>A0ABS7VSX4_9HYPH</name>
<evidence type="ECO:0000256" key="2">
    <source>
        <dbReference type="ARBA" id="ARBA00004613"/>
    </source>
</evidence>